<dbReference type="PANTHER" id="PTHR35174">
    <property type="entry name" value="BLL7171 PROTEIN-RELATED"/>
    <property type="match status" value="1"/>
</dbReference>
<feature type="domain" description="YCII-related" evidence="3">
    <location>
        <begin position="1"/>
        <end position="112"/>
    </location>
</feature>
<protein>
    <submittedName>
        <fullName evidence="4">YciI family protein</fullName>
    </submittedName>
</protein>
<feature type="chain" id="PRO_5046244926" evidence="2">
    <location>
        <begin position="23"/>
        <end position="117"/>
    </location>
</feature>
<comment type="caution">
    <text evidence="4">The sequence shown here is derived from an EMBL/GenBank/DDBJ whole genome shotgun (WGS) entry which is preliminary data.</text>
</comment>
<proteinExistence type="inferred from homology"/>
<reference evidence="4 5" key="1">
    <citation type="submission" date="2024-08" db="EMBL/GenBank/DDBJ databases">
        <authorList>
            <person name="Lu H."/>
        </authorList>
    </citation>
    <scope>NUCLEOTIDE SEQUENCE [LARGE SCALE GENOMIC DNA]</scope>
    <source>
        <strain evidence="4 5">LKC17W</strain>
    </source>
</reference>
<dbReference type="InterPro" id="IPR005545">
    <property type="entry name" value="YCII"/>
</dbReference>
<dbReference type="Proteomes" id="UP001606301">
    <property type="component" value="Unassembled WGS sequence"/>
</dbReference>
<dbReference type="Pfam" id="PF03795">
    <property type="entry name" value="YCII"/>
    <property type="match status" value="1"/>
</dbReference>
<evidence type="ECO:0000256" key="2">
    <source>
        <dbReference type="SAM" id="SignalP"/>
    </source>
</evidence>
<evidence type="ECO:0000256" key="1">
    <source>
        <dbReference type="ARBA" id="ARBA00007689"/>
    </source>
</evidence>
<sequence length="117" mass="12350">MKFLLMCQFKPAALATVTAADAARMMEAMMGFNHQLIQAGVLLAAGQLAPPETSQRVFAKAGRIQTEDGPALPGDTQIGGYYLIDVPGEPEATGWAAQCPAAQFGVIEVRQVAFSPL</sequence>
<dbReference type="InterPro" id="IPR011008">
    <property type="entry name" value="Dimeric_a/b-barrel"/>
</dbReference>
<dbReference type="SUPFAM" id="SSF54909">
    <property type="entry name" value="Dimeric alpha+beta barrel"/>
    <property type="match status" value="1"/>
</dbReference>
<evidence type="ECO:0000313" key="4">
    <source>
        <dbReference type="EMBL" id="MFG6439338.1"/>
    </source>
</evidence>
<feature type="signal peptide" evidence="2">
    <location>
        <begin position="1"/>
        <end position="22"/>
    </location>
</feature>
<evidence type="ECO:0000259" key="3">
    <source>
        <dbReference type="Pfam" id="PF03795"/>
    </source>
</evidence>
<gene>
    <name evidence="4" type="ORF">ACG0Z3_01445</name>
</gene>
<keyword evidence="2" id="KW-0732">Signal</keyword>
<dbReference type="PANTHER" id="PTHR35174:SF3">
    <property type="entry name" value="BLL7171 PROTEIN"/>
    <property type="match status" value="1"/>
</dbReference>
<dbReference type="RefSeq" id="WP_394394678.1">
    <property type="nucleotide sequence ID" value="NZ_JBIGHW010000001.1"/>
</dbReference>
<organism evidence="4 5">
    <name type="scientific">Pelomonas margarita</name>
    <dbReference type="NCBI Taxonomy" id="3299031"/>
    <lineage>
        <taxon>Bacteria</taxon>
        <taxon>Pseudomonadati</taxon>
        <taxon>Pseudomonadota</taxon>
        <taxon>Betaproteobacteria</taxon>
        <taxon>Burkholderiales</taxon>
        <taxon>Sphaerotilaceae</taxon>
        <taxon>Roseateles</taxon>
    </lineage>
</organism>
<keyword evidence="5" id="KW-1185">Reference proteome</keyword>
<dbReference type="Gene3D" id="3.30.70.1060">
    <property type="entry name" value="Dimeric alpha+beta barrel"/>
    <property type="match status" value="1"/>
</dbReference>
<comment type="similarity">
    <text evidence="1">Belongs to the YciI family.</text>
</comment>
<accession>A0ABW7FE69</accession>
<dbReference type="EMBL" id="JBIGHW010000001">
    <property type="protein sequence ID" value="MFG6439338.1"/>
    <property type="molecule type" value="Genomic_DNA"/>
</dbReference>
<name>A0ABW7FE69_9BURK</name>
<evidence type="ECO:0000313" key="5">
    <source>
        <dbReference type="Proteomes" id="UP001606301"/>
    </source>
</evidence>